<evidence type="ECO:0000256" key="7">
    <source>
        <dbReference type="ARBA" id="ARBA00023065"/>
    </source>
</evidence>
<keyword evidence="5 11" id="KW-0812">Transmembrane</keyword>
<accession>A0ABV7D5F8</accession>
<dbReference type="InterPro" id="IPR036942">
    <property type="entry name" value="Beta-barrel_TonB_sf"/>
</dbReference>
<keyword evidence="16" id="KW-0675">Receptor</keyword>
<evidence type="ECO:0000259" key="15">
    <source>
        <dbReference type="Pfam" id="PF07715"/>
    </source>
</evidence>
<evidence type="ECO:0000256" key="13">
    <source>
        <dbReference type="SAM" id="SignalP"/>
    </source>
</evidence>
<keyword evidence="10 11" id="KW-0998">Cell outer membrane</keyword>
<reference evidence="17" key="1">
    <citation type="journal article" date="2019" name="Int. J. Syst. Evol. Microbiol.">
        <title>The Global Catalogue of Microorganisms (GCM) 10K type strain sequencing project: providing services to taxonomists for standard genome sequencing and annotation.</title>
        <authorList>
            <consortium name="The Broad Institute Genomics Platform"/>
            <consortium name="The Broad Institute Genome Sequencing Center for Infectious Disease"/>
            <person name="Wu L."/>
            <person name="Ma J."/>
        </authorList>
    </citation>
    <scope>NUCLEOTIDE SEQUENCE [LARGE SCALE GENOMIC DNA]</scope>
    <source>
        <strain evidence="17">KCTC 62164</strain>
    </source>
</reference>
<evidence type="ECO:0000256" key="11">
    <source>
        <dbReference type="PROSITE-ProRule" id="PRU01360"/>
    </source>
</evidence>
<dbReference type="Pfam" id="PF07715">
    <property type="entry name" value="Plug"/>
    <property type="match status" value="1"/>
</dbReference>
<dbReference type="Proteomes" id="UP001595444">
    <property type="component" value="Unassembled WGS sequence"/>
</dbReference>
<sequence length="744" mass="79785">MSKNIMRKYALLGAVSSIAITSAPALYAQSTGSGNDFVFEEIVVTAGRREQNLQDVPAAVTAIDPSDFTVKGFKGVGAIFDYTAGVSYSDQGVIGQGSVTARGVSQSQETPVFGVYLDDTPVSTSTGFAKGSSVFFDAMLMDIERIEIIKGPQGTLYGATSVGGMMRYISRDPALEEFRASAGADASTTKDGEWSQTYNGRVSMPIVEGKLGLTLSSFYRDIGGYVDYADLGTGDVTEDVDGAEVYGYAADVIFKPTEALEIRLKYLKQKTDYPLLGAVYLAGPTTDEGLVGDYATIDAVGDNSIDYEIATGSISYDLGWGEASSTTSYVKYEVAGVNDYTALFADLADLLDGRAPGTTTAVDFTSAASSKKYVQEVRLTSERMGAFEWIAGLYYTNEDTENFQSLQATPALNLANVGFPSKYEEYAAFADVTYYISDNFDVTAGMRLSHNSVDLVAGGSGVLVGESNEILPSSNSTVDTYLFSARYRPAEEISIYTRVASGYRPRSSSLPAVDPITGDNLAPPFMESDSVWSYEIGAKGSLADNMFSYDLALWKIDWSKFQTAVSINGVSVGGNAADGVSGHGFEGAFIIRPVANFTMSTNFAYSKSTLNADEPLFGGAEGDLVPNVPKWTWSVQADYGFDVASEWMANIGGGLRYVGEFETAFSNPAGEEYFSRPSQNDSRLVADMNFSISKDNLSIGLYANNLFNTRSLIGRTDYAVSVGGTSTGVFERPRTIGVNFNVDF</sequence>
<evidence type="ECO:0000256" key="2">
    <source>
        <dbReference type="ARBA" id="ARBA00022448"/>
    </source>
</evidence>
<dbReference type="RefSeq" id="WP_194214007.1">
    <property type="nucleotide sequence ID" value="NZ_CP061205.1"/>
</dbReference>
<dbReference type="InterPro" id="IPR012910">
    <property type="entry name" value="Plug_dom"/>
</dbReference>
<feature type="chain" id="PRO_5047027609" evidence="13">
    <location>
        <begin position="29"/>
        <end position="744"/>
    </location>
</feature>
<name>A0ABV7D5F8_9PROT</name>
<keyword evidence="4" id="KW-0410">Iron transport</keyword>
<dbReference type="PROSITE" id="PS52016">
    <property type="entry name" value="TONB_DEPENDENT_REC_3"/>
    <property type="match status" value="1"/>
</dbReference>
<gene>
    <name evidence="16" type="ORF">ACFOKA_10460</name>
</gene>
<evidence type="ECO:0000313" key="17">
    <source>
        <dbReference type="Proteomes" id="UP001595444"/>
    </source>
</evidence>
<evidence type="ECO:0000256" key="8">
    <source>
        <dbReference type="ARBA" id="ARBA00023077"/>
    </source>
</evidence>
<evidence type="ECO:0000256" key="5">
    <source>
        <dbReference type="ARBA" id="ARBA00022692"/>
    </source>
</evidence>
<comment type="subcellular location">
    <subcellularLocation>
        <location evidence="1 11">Cell outer membrane</location>
        <topology evidence="1 11">Multi-pass membrane protein</topology>
    </subcellularLocation>
</comment>
<keyword evidence="3 11" id="KW-1134">Transmembrane beta strand</keyword>
<evidence type="ECO:0000259" key="14">
    <source>
        <dbReference type="Pfam" id="PF00593"/>
    </source>
</evidence>
<feature type="signal peptide" evidence="13">
    <location>
        <begin position="1"/>
        <end position="28"/>
    </location>
</feature>
<keyword evidence="13" id="KW-0732">Signal</keyword>
<proteinExistence type="inferred from homology"/>
<dbReference type="Gene3D" id="2.40.170.20">
    <property type="entry name" value="TonB-dependent receptor, beta-barrel domain"/>
    <property type="match status" value="1"/>
</dbReference>
<dbReference type="EMBL" id="JBHRSL010000010">
    <property type="protein sequence ID" value="MFC3052326.1"/>
    <property type="molecule type" value="Genomic_DNA"/>
</dbReference>
<dbReference type="PANTHER" id="PTHR32552:SF81">
    <property type="entry name" value="TONB-DEPENDENT OUTER MEMBRANE RECEPTOR"/>
    <property type="match status" value="1"/>
</dbReference>
<organism evidence="16 17">
    <name type="scientific">Kordiimonas pumila</name>
    <dbReference type="NCBI Taxonomy" id="2161677"/>
    <lineage>
        <taxon>Bacteria</taxon>
        <taxon>Pseudomonadati</taxon>
        <taxon>Pseudomonadota</taxon>
        <taxon>Alphaproteobacteria</taxon>
        <taxon>Kordiimonadales</taxon>
        <taxon>Kordiimonadaceae</taxon>
        <taxon>Kordiimonas</taxon>
    </lineage>
</organism>
<feature type="domain" description="TonB-dependent receptor-like beta-barrel" evidence="14">
    <location>
        <begin position="281"/>
        <end position="706"/>
    </location>
</feature>
<evidence type="ECO:0000256" key="12">
    <source>
        <dbReference type="RuleBase" id="RU003357"/>
    </source>
</evidence>
<dbReference type="PANTHER" id="PTHR32552">
    <property type="entry name" value="FERRICHROME IRON RECEPTOR-RELATED"/>
    <property type="match status" value="1"/>
</dbReference>
<evidence type="ECO:0000256" key="3">
    <source>
        <dbReference type="ARBA" id="ARBA00022452"/>
    </source>
</evidence>
<comment type="similarity">
    <text evidence="11 12">Belongs to the TonB-dependent receptor family.</text>
</comment>
<evidence type="ECO:0000313" key="16">
    <source>
        <dbReference type="EMBL" id="MFC3052326.1"/>
    </source>
</evidence>
<keyword evidence="7" id="KW-0406">Ion transport</keyword>
<keyword evidence="17" id="KW-1185">Reference proteome</keyword>
<dbReference type="SUPFAM" id="SSF56935">
    <property type="entry name" value="Porins"/>
    <property type="match status" value="1"/>
</dbReference>
<keyword evidence="9 11" id="KW-0472">Membrane</keyword>
<feature type="domain" description="TonB-dependent receptor plug" evidence="15">
    <location>
        <begin position="53"/>
        <end position="164"/>
    </location>
</feature>
<evidence type="ECO:0000256" key="4">
    <source>
        <dbReference type="ARBA" id="ARBA00022496"/>
    </source>
</evidence>
<dbReference type="Pfam" id="PF00593">
    <property type="entry name" value="TonB_dep_Rec_b-barrel"/>
    <property type="match status" value="1"/>
</dbReference>
<keyword evidence="2 11" id="KW-0813">Transport</keyword>
<keyword evidence="6" id="KW-0408">Iron</keyword>
<evidence type="ECO:0000256" key="1">
    <source>
        <dbReference type="ARBA" id="ARBA00004571"/>
    </source>
</evidence>
<protein>
    <submittedName>
        <fullName evidence="16">TonB-dependent receptor</fullName>
    </submittedName>
</protein>
<keyword evidence="8 12" id="KW-0798">TonB box</keyword>
<evidence type="ECO:0000256" key="10">
    <source>
        <dbReference type="ARBA" id="ARBA00023237"/>
    </source>
</evidence>
<evidence type="ECO:0000256" key="6">
    <source>
        <dbReference type="ARBA" id="ARBA00023004"/>
    </source>
</evidence>
<dbReference type="InterPro" id="IPR000531">
    <property type="entry name" value="Beta-barrel_TonB"/>
</dbReference>
<dbReference type="InterPro" id="IPR039426">
    <property type="entry name" value="TonB-dep_rcpt-like"/>
</dbReference>
<comment type="caution">
    <text evidence="16">The sequence shown here is derived from an EMBL/GenBank/DDBJ whole genome shotgun (WGS) entry which is preliminary data.</text>
</comment>
<evidence type="ECO:0000256" key="9">
    <source>
        <dbReference type="ARBA" id="ARBA00023136"/>
    </source>
</evidence>